<sequence length="81" mass="9040">MGSSVSSALKTQLAMLPHPLIQQLHQAATQCSDDLVLKLIDQIPGEFLDLIQVLKEWVLNFRFDLIIDLTHPIQSVSSSNE</sequence>
<dbReference type="GO" id="GO:0009236">
    <property type="term" value="P:cobalamin biosynthetic process"/>
    <property type="evidence" value="ECO:0007669"/>
    <property type="project" value="UniProtKB-UniPathway"/>
</dbReference>
<dbReference type="GO" id="GO:0016994">
    <property type="term" value="F:precorrin-6A reductase activity"/>
    <property type="evidence" value="ECO:0007669"/>
    <property type="project" value="InterPro"/>
</dbReference>
<comment type="caution">
    <text evidence="1">The sequence shown here is derived from an EMBL/GenBank/DDBJ whole genome shotgun (WGS) entry which is preliminary data.</text>
</comment>
<reference evidence="1" key="1">
    <citation type="submission" date="2019-10" db="EMBL/GenBank/DDBJ databases">
        <authorList>
            <consortium name="Genoscope - CEA"/>
            <person name="William W."/>
        </authorList>
    </citation>
    <scope>NUCLEOTIDE SEQUENCE [LARGE SCALE GENOMIC DNA]</scope>
    <source>
        <strain evidence="1">BBR_PRJEB10992</strain>
    </source>
</reference>
<dbReference type="UniPathway" id="UPA00148"/>
<dbReference type="PROSITE" id="PS51014">
    <property type="entry name" value="COBK_CBIJ"/>
    <property type="match status" value="1"/>
</dbReference>
<dbReference type="Proteomes" id="UP000184550">
    <property type="component" value="Unassembled WGS sequence"/>
</dbReference>
<evidence type="ECO:0000313" key="1">
    <source>
        <dbReference type="EMBL" id="VXD25494.1"/>
    </source>
</evidence>
<keyword evidence="2" id="KW-1185">Reference proteome</keyword>
<dbReference type="InterPro" id="IPR003723">
    <property type="entry name" value="Precorrin-6x_reduct"/>
</dbReference>
<evidence type="ECO:0000313" key="2">
    <source>
        <dbReference type="Proteomes" id="UP000184550"/>
    </source>
</evidence>
<accession>A0A7Z9C0H6</accession>
<protein>
    <submittedName>
        <fullName evidence="1">Uncharacterized protein</fullName>
    </submittedName>
</protein>
<organism evidence="1 2">
    <name type="scientific">Planktothrix serta PCC 8927</name>
    <dbReference type="NCBI Taxonomy" id="671068"/>
    <lineage>
        <taxon>Bacteria</taxon>
        <taxon>Bacillati</taxon>
        <taxon>Cyanobacteriota</taxon>
        <taxon>Cyanophyceae</taxon>
        <taxon>Oscillatoriophycideae</taxon>
        <taxon>Oscillatoriales</taxon>
        <taxon>Microcoleaceae</taxon>
        <taxon>Planktothrix</taxon>
    </lineage>
</organism>
<proteinExistence type="predicted"/>
<dbReference type="EMBL" id="CZCU02000166">
    <property type="protein sequence ID" value="VXD25494.1"/>
    <property type="molecule type" value="Genomic_DNA"/>
</dbReference>
<dbReference type="AlphaFoldDB" id="A0A7Z9C0H6"/>
<gene>
    <name evidence="1" type="ORF">PL8927_880044</name>
</gene>
<name>A0A7Z9C0H6_9CYAN</name>